<reference evidence="2" key="1">
    <citation type="journal article" date="2012" name="MBio">
        <title>Comparative genome analysis of Trichophyton rubrum and related dermatophytes reveals candidate genes involved in infection.</title>
        <authorList>
            <person name="Martinez D.A."/>
            <person name="Oliver B.G."/>
            <person name="Graeser Y."/>
            <person name="Goldberg J.M."/>
            <person name="Li W."/>
            <person name="Martinez-Rossi N.M."/>
            <person name="Monod M."/>
            <person name="Shelest E."/>
            <person name="Barton R.C."/>
            <person name="Birch E."/>
            <person name="Brakhage A.A."/>
            <person name="Chen Z."/>
            <person name="Gurr S.J."/>
            <person name="Heiman D."/>
            <person name="Heitman J."/>
            <person name="Kosti I."/>
            <person name="Rossi A."/>
            <person name="Saif S."/>
            <person name="Samalova M."/>
            <person name="Saunders C.W."/>
            <person name="Shea T."/>
            <person name="Summerbell R.C."/>
            <person name="Xu J."/>
            <person name="Young S."/>
            <person name="Zeng Q."/>
            <person name="Birren B.W."/>
            <person name="Cuomo C.A."/>
            <person name="White T.C."/>
        </authorList>
    </citation>
    <scope>NUCLEOTIDE SEQUENCE [LARGE SCALE GENOMIC DNA]</scope>
    <source>
        <strain evidence="2">ATCC MYA-4605 / CBS 113480</strain>
    </source>
</reference>
<dbReference type="HOGENOM" id="CLU_2132960_0_0_1"/>
<evidence type="ECO:0000313" key="2">
    <source>
        <dbReference type="Proteomes" id="UP000002035"/>
    </source>
</evidence>
<accession>C5FQ46</accession>
<proteinExistence type="predicted"/>
<sequence length="113" mass="12677">MHVYAVELIKLVLGVRQAMHAEYFEDGLIYPFIYPRFHDTCSYVPSKGEKSGLAESLKQEIHSSGNGEKILPGAVFTKNAPPYTLRIDSREQDDHIVITDLPVGCSATRRTLQ</sequence>
<organism evidence="1 2">
    <name type="scientific">Arthroderma otae (strain ATCC MYA-4605 / CBS 113480)</name>
    <name type="common">Microsporum canis</name>
    <dbReference type="NCBI Taxonomy" id="554155"/>
    <lineage>
        <taxon>Eukaryota</taxon>
        <taxon>Fungi</taxon>
        <taxon>Dikarya</taxon>
        <taxon>Ascomycota</taxon>
        <taxon>Pezizomycotina</taxon>
        <taxon>Eurotiomycetes</taxon>
        <taxon>Eurotiomycetidae</taxon>
        <taxon>Onygenales</taxon>
        <taxon>Arthrodermataceae</taxon>
        <taxon>Microsporum</taxon>
    </lineage>
</organism>
<gene>
    <name evidence="1" type="ORF">MCYG_04818</name>
</gene>
<name>C5FQ46_ARTOC</name>
<dbReference type="EMBL" id="DS995704">
    <property type="protein sequence ID" value="EEQ31999.1"/>
    <property type="molecule type" value="Genomic_DNA"/>
</dbReference>
<dbReference type="AlphaFoldDB" id="C5FQ46"/>
<keyword evidence="2" id="KW-1185">Reference proteome</keyword>
<protein>
    <submittedName>
        <fullName evidence="1">Uncharacterized protein</fullName>
    </submittedName>
</protein>
<dbReference type="GeneID" id="9226094"/>
<evidence type="ECO:0000313" key="1">
    <source>
        <dbReference type="EMBL" id="EEQ31999.1"/>
    </source>
</evidence>
<dbReference type="VEuPathDB" id="FungiDB:MCYG_04818"/>
<dbReference type="RefSeq" id="XP_002847081.1">
    <property type="nucleotide sequence ID" value="XM_002847035.1"/>
</dbReference>
<dbReference type="Proteomes" id="UP000002035">
    <property type="component" value="Unassembled WGS sequence"/>
</dbReference>